<dbReference type="KEGG" id="fli:Fleli_0242"/>
<dbReference type="AlphaFoldDB" id="I4AFJ7"/>
<name>I4AFJ7_BERLS</name>
<dbReference type="STRING" id="880071.Fleli_0242"/>
<evidence type="ECO:0000313" key="1">
    <source>
        <dbReference type="EMBL" id="AFM02732.1"/>
    </source>
</evidence>
<keyword evidence="2" id="KW-1185">Reference proteome</keyword>
<protein>
    <submittedName>
        <fullName evidence="1">Uncharacterized protein</fullName>
    </submittedName>
</protein>
<organism evidence="1 2">
    <name type="scientific">Bernardetia litoralis (strain ATCC 23117 / DSM 6794 / NBRC 15988 / NCIMB 1366 / Fx l1 / Sio-4)</name>
    <name type="common">Flexibacter litoralis</name>
    <dbReference type="NCBI Taxonomy" id="880071"/>
    <lineage>
        <taxon>Bacteria</taxon>
        <taxon>Pseudomonadati</taxon>
        <taxon>Bacteroidota</taxon>
        <taxon>Cytophagia</taxon>
        <taxon>Cytophagales</taxon>
        <taxon>Bernardetiaceae</taxon>
        <taxon>Bernardetia</taxon>
    </lineage>
</organism>
<gene>
    <name evidence="1" type="ordered locus">Fleli_0242</name>
</gene>
<sequence>MSREQTIKTAIANSKKSLDKLKKKLNDLIEKIYLPLDKEDIYNDKPIHNIEDKKYILENEFLNSKVPLRSIESRKKLIKIYQSMISDLTKNIILFESEINRKE</sequence>
<accession>I4AFJ7</accession>
<proteinExistence type="predicted"/>
<reference evidence="2" key="1">
    <citation type="submission" date="2012-06" db="EMBL/GenBank/DDBJ databases">
        <title>The complete genome of Flexibacter litoralis DSM 6794.</title>
        <authorList>
            <person name="Lucas S."/>
            <person name="Copeland A."/>
            <person name="Lapidus A."/>
            <person name="Glavina del Rio T."/>
            <person name="Dalin E."/>
            <person name="Tice H."/>
            <person name="Bruce D."/>
            <person name="Goodwin L."/>
            <person name="Pitluck S."/>
            <person name="Peters L."/>
            <person name="Ovchinnikova G."/>
            <person name="Lu M."/>
            <person name="Kyrpides N."/>
            <person name="Mavromatis K."/>
            <person name="Ivanova N."/>
            <person name="Brettin T."/>
            <person name="Detter J.C."/>
            <person name="Han C."/>
            <person name="Larimer F."/>
            <person name="Land M."/>
            <person name="Hauser L."/>
            <person name="Markowitz V."/>
            <person name="Cheng J.-F."/>
            <person name="Hugenholtz P."/>
            <person name="Woyke T."/>
            <person name="Wu D."/>
            <person name="Spring S."/>
            <person name="Lang E."/>
            <person name="Kopitz M."/>
            <person name="Brambilla E."/>
            <person name="Klenk H.-P."/>
            <person name="Eisen J.A."/>
        </authorList>
    </citation>
    <scope>NUCLEOTIDE SEQUENCE [LARGE SCALE GENOMIC DNA]</scope>
    <source>
        <strain evidence="2">ATCC 23117 / DSM 6794 / NBRC 15988 / NCIMB 1366 / Sio-4</strain>
    </source>
</reference>
<dbReference type="RefSeq" id="WP_014796197.1">
    <property type="nucleotide sequence ID" value="NC_018018.1"/>
</dbReference>
<evidence type="ECO:0000313" key="2">
    <source>
        <dbReference type="Proteomes" id="UP000006054"/>
    </source>
</evidence>
<dbReference type="EMBL" id="CP003345">
    <property type="protein sequence ID" value="AFM02732.1"/>
    <property type="molecule type" value="Genomic_DNA"/>
</dbReference>
<dbReference type="HOGENOM" id="CLU_2259637_0_0_10"/>
<dbReference type="Proteomes" id="UP000006054">
    <property type="component" value="Chromosome"/>
</dbReference>